<evidence type="ECO:0000313" key="3">
    <source>
        <dbReference type="Proteomes" id="UP000626109"/>
    </source>
</evidence>
<evidence type="ECO:0000313" key="2">
    <source>
        <dbReference type="EMBL" id="CAE8673559.1"/>
    </source>
</evidence>
<feature type="compositionally biased region" description="Basic and acidic residues" evidence="1">
    <location>
        <begin position="109"/>
        <end position="124"/>
    </location>
</feature>
<gene>
    <name evidence="2" type="ORF">PGLA2088_LOCUS18588</name>
</gene>
<feature type="region of interest" description="Disordered" evidence="1">
    <location>
        <begin position="75"/>
        <end position="124"/>
    </location>
</feature>
<comment type="caution">
    <text evidence="2">The sequence shown here is derived from an EMBL/GenBank/DDBJ whole genome shotgun (WGS) entry which is preliminary data.</text>
</comment>
<organism evidence="2 3">
    <name type="scientific">Polarella glacialis</name>
    <name type="common">Dinoflagellate</name>
    <dbReference type="NCBI Taxonomy" id="89957"/>
    <lineage>
        <taxon>Eukaryota</taxon>
        <taxon>Sar</taxon>
        <taxon>Alveolata</taxon>
        <taxon>Dinophyceae</taxon>
        <taxon>Suessiales</taxon>
        <taxon>Suessiaceae</taxon>
        <taxon>Polarella</taxon>
    </lineage>
</organism>
<name>A0A813J560_POLGL</name>
<accession>A0A813J560</accession>
<evidence type="ECO:0000256" key="1">
    <source>
        <dbReference type="SAM" id="MobiDB-lite"/>
    </source>
</evidence>
<dbReference type="AlphaFoldDB" id="A0A813J560"/>
<feature type="non-terminal residue" evidence="2">
    <location>
        <position position="160"/>
    </location>
</feature>
<protein>
    <recommendedName>
        <fullName evidence="4">S1 motif domain-containing protein</fullName>
    </recommendedName>
</protein>
<evidence type="ECO:0008006" key="4">
    <source>
        <dbReference type="Google" id="ProtNLM"/>
    </source>
</evidence>
<dbReference type="EMBL" id="CAJNNW010024656">
    <property type="protein sequence ID" value="CAE8673559.1"/>
    <property type="molecule type" value="Genomic_DNA"/>
</dbReference>
<proteinExistence type="predicted"/>
<dbReference type="Proteomes" id="UP000626109">
    <property type="component" value="Unassembled WGS sequence"/>
</dbReference>
<sequence length="160" mass="17684">EVMNVFRGRVWVSCGLAKDATFTMMGGTYNVGDKLDNLKVTNVDLEKKWVEVMPVSDTAVNRQAPVSALPSRKVVDSATTYNNNRNNNDQRVGSNGFKDRMKAAAKPPKWKEAASPRPKDGWSHEGAKQLAELQVGAFVEGKITNVLHNRVWVNIGAEKD</sequence>
<reference evidence="2" key="1">
    <citation type="submission" date="2021-02" db="EMBL/GenBank/DDBJ databases">
        <authorList>
            <person name="Dougan E. K."/>
            <person name="Rhodes N."/>
            <person name="Thang M."/>
            <person name="Chan C."/>
        </authorList>
    </citation>
    <scope>NUCLEOTIDE SEQUENCE</scope>
</reference>
<feature type="non-terminal residue" evidence="2">
    <location>
        <position position="1"/>
    </location>
</feature>